<feature type="domain" description="Integrase catalytic" evidence="9">
    <location>
        <begin position="1081"/>
        <end position="1252"/>
    </location>
</feature>
<keyword evidence="2" id="KW-0808">Transferase</keyword>
<keyword evidence="6" id="KW-0378">Hydrolase</keyword>
<evidence type="ECO:0000256" key="1">
    <source>
        <dbReference type="ARBA" id="ARBA00012493"/>
    </source>
</evidence>
<reference evidence="11" key="1">
    <citation type="submission" date="2017-03" db="EMBL/GenBank/DDBJ databases">
        <title>Phytopthora megakarya and P. palmivora, two closely related causual agents of cacao black pod achieved similar genome size and gene model numbers by different mechanisms.</title>
        <authorList>
            <person name="Ali S."/>
            <person name="Shao J."/>
            <person name="Larry D.J."/>
            <person name="Kronmiller B."/>
            <person name="Shen D."/>
            <person name="Strem M.D."/>
            <person name="Melnick R.L."/>
            <person name="Guiltinan M.J."/>
            <person name="Tyler B.M."/>
            <person name="Meinhardt L.W."/>
            <person name="Bailey B.A."/>
        </authorList>
    </citation>
    <scope>NUCLEOTIDE SEQUENCE [LARGE SCALE GENOMIC DNA]</scope>
    <source>
        <strain evidence="11">zdho120</strain>
    </source>
</reference>
<evidence type="ECO:0000256" key="2">
    <source>
        <dbReference type="ARBA" id="ARBA00022679"/>
    </source>
</evidence>
<dbReference type="GO" id="GO:0004519">
    <property type="term" value="F:endonuclease activity"/>
    <property type="evidence" value="ECO:0007669"/>
    <property type="project" value="UniProtKB-KW"/>
</dbReference>
<dbReference type="Gene3D" id="3.10.10.10">
    <property type="entry name" value="HIV Type 1 Reverse Transcriptase, subunit A, domain 1"/>
    <property type="match status" value="1"/>
</dbReference>
<sequence>MAEPGGSKTGLNRTIGEEKEEFEKELEERLFPLDEVELKKRVKANEEQKKELSLAELSCILGIPEDILVRTRESSPGELSKPEYWIKWYASTLASSEAAKRANRDFNNAPQDGDTMASVSPSAKGDSDERDVGGGKKKFRRSRKREKERTKKFLVQRDPVDTAVFRDNIGLSTVGSKKSGLRELPGQENGDETDENAIVPEGKRVIGSVGGVEAVSTGYIDCLPTNMLIDSGAVASLIDYRVLKRLGMTNAPLKPYPRGLKGVSGQELKVRGVVRLPMRLGSRKLVRRFMVIDKLHVDVILGTDTLRAYRAVVDLDTSTVTLKDTGETFPIGSPRVEEMYTARISSTVRLCPGGQALVVSDVLGDASKDATVLVEGYEDLDEMVRVARTLCTMKEGKIVVEVCNASEEDVIIKKGTLIAAATVVPRTAFSFENEGRTVGVEQNASAGETELASSTIVSAEVFHEPPADATPALGEEQQKEFNMDFSASKLTAEQQGLFSHLLESFADMFVETSMKPGRTDLLEFSIDTGDNAPIKQRSYRVSKAEGDVMEAEIQQYLNLGIIRPSSSPWASPTERCHDQGLLPYAYILAKLFSTMDIASGYWNVPMAEDSVAFERLMENVLIDLKWRTCLVYLDDCVVFSEDFPTHLVRLKQVLERFRAAGFKLKMKKRKWGRDQVAFLGHIVTPSGILPNPEKVKSVMTLKNPHDLHTVRAFLGLTSYFRRYIPGYAAITAPIERLKGKGVPFHWSEDWESAFRQLKRKLAEPPILVYPNFSKRFKLYVDSSTFAIGACLMQTVEGRERVVAYASKLLVGSEKNWVNKTNGTSEIECWGIVWATRKFRCYLDRREFDLYTDQKALAWVFDEKNRTSNAKLARWAMELSQLRFKVFHKPGTSMGHVDGLSRLHAETINAVTMADLLNDADPGGDSSDEVGGTDTRVPAEEGTVRETRSVPAEGTTRNNDLERRGSTEVGGGSARSPRPPQDPGQQLMVSPVDLFGLQQERFVEEQKRTPWIMAMLAYLKDGALALDPQLRTRTLLMAPSYEVKNGVLMRKVHLKARAGPASSIEVPVIPLPFISTVLHHCHTDMPAAHVGVTKTLDKVRKACMDAIGPLVTTPRGNKFILVFADYLTRWVEAFAIEALDTVTFVETMVNEVISRHGVPERLLSDQGSNFISELARSFYETLGIKKLFGAAYHPQTQGFVERFNGTLIGMLKMFVNDAQTDWDLYLPRVLFAYRTSYHEALKDSPFFSLYGRDPVLPLDLAFLNTDSKWKSNEVAVYRRRLYLSLRDTKRMVERQLLKAQGRHALRLGDQVEAKFSVGDPVWVYQYFRARRGERATKKLAFSWHGPYRIVSAVGENTYRVAIPTHPNRVVNINVNRLKLFRERWSRPFPTEVPEGVDSQPGVDDEGPLEEEGLPSTSYVERLVIGGEESAISGTNFPVIDILAKRKEKGTTLYLVLLATYEVAWRPVETLLSNYSVLIKAFDDAYRKEKGLPELRRRARLAEANVAVDEDSILF</sequence>
<feature type="region of interest" description="Disordered" evidence="8">
    <location>
        <begin position="176"/>
        <end position="197"/>
    </location>
</feature>
<name>A0A225VNL8_9STRA</name>
<feature type="region of interest" description="Disordered" evidence="8">
    <location>
        <begin position="1389"/>
        <end position="1412"/>
    </location>
</feature>
<dbReference type="GO" id="GO:0016787">
    <property type="term" value="F:hydrolase activity"/>
    <property type="evidence" value="ECO:0007669"/>
    <property type="project" value="UniProtKB-KW"/>
</dbReference>
<dbReference type="InterPro" id="IPR043502">
    <property type="entry name" value="DNA/RNA_pol_sf"/>
</dbReference>
<dbReference type="Proteomes" id="UP000198211">
    <property type="component" value="Unassembled WGS sequence"/>
</dbReference>
<keyword evidence="11" id="KW-1185">Reference proteome</keyword>
<evidence type="ECO:0000256" key="7">
    <source>
        <dbReference type="ARBA" id="ARBA00022918"/>
    </source>
</evidence>
<dbReference type="InterPro" id="IPR012337">
    <property type="entry name" value="RNaseH-like_sf"/>
</dbReference>
<organism evidence="10 11">
    <name type="scientific">Phytophthora megakarya</name>
    <dbReference type="NCBI Taxonomy" id="4795"/>
    <lineage>
        <taxon>Eukaryota</taxon>
        <taxon>Sar</taxon>
        <taxon>Stramenopiles</taxon>
        <taxon>Oomycota</taxon>
        <taxon>Peronosporomycetes</taxon>
        <taxon>Peronosporales</taxon>
        <taxon>Peronosporaceae</taxon>
        <taxon>Phytophthora</taxon>
    </lineage>
</organism>
<feature type="compositionally biased region" description="Acidic residues" evidence="8">
    <location>
        <begin position="1401"/>
        <end position="1411"/>
    </location>
</feature>
<dbReference type="PANTHER" id="PTHR37984">
    <property type="entry name" value="PROTEIN CBG26694"/>
    <property type="match status" value="1"/>
</dbReference>
<dbReference type="GO" id="GO:0003676">
    <property type="term" value="F:nucleic acid binding"/>
    <property type="evidence" value="ECO:0007669"/>
    <property type="project" value="InterPro"/>
</dbReference>
<dbReference type="Gene3D" id="3.30.420.10">
    <property type="entry name" value="Ribonuclease H-like superfamily/Ribonuclease H"/>
    <property type="match status" value="1"/>
</dbReference>
<dbReference type="CDD" id="cd00303">
    <property type="entry name" value="retropepsin_like"/>
    <property type="match status" value="1"/>
</dbReference>
<evidence type="ECO:0000256" key="6">
    <source>
        <dbReference type="ARBA" id="ARBA00022801"/>
    </source>
</evidence>
<dbReference type="InterPro" id="IPR001584">
    <property type="entry name" value="Integrase_cat-core"/>
</dbReference>
<dbReference type="GO" id="GO:0015074">
    <property type="term" value="P:DNA integration"/>
    <property type="evidence" value="ECO:0007669"/>
    <property type="project" value="InterPro"/>
</dbReference>
<dbReference type="PROSITE" id="PS50994">
    <property type="entry name" value="INTEGRASE"/>
    <property type="match status" value="1"/>
</dbReference>
<gene>
    <name evidence="10" type="ORF">PHMEG_00020639</name>
</gene>
<dbReference type="Gene3D" id="3.30.70.270">
    <property type="match status" value="2"/>
</dbReference>
<proteinExistence type="predicted"/>
<feature type="region of interest" description="Disordered" evidence="8">
    <location>
        <begin position="915"/>
        <end position="986"/>
    </location>
</feature>
<comment type="caution">
    <text evidence="10">The sequence shown here is derived from an EMBL/GenBank/DDBJ whole genome shotgun (WGS) entry which is preliminary data.</text>
</comment>
<feature type="compositionally biased region" description="Basic and acidic residues" evidence="8">
    <location>
        <begin position="125"/>
        <end position="134"/>
    </location>
</feature>
<dbReference type="FunFam" id="3.30.70.270:FF:000045">
    <property type="entry name" value="Transposon Tf2-7 polyprotein"/>
    <property type="match status" value="1"/>
</dbReference>
<dbReference type="InterPro" id="IPR000477">
    <property type="entry name" value="RT_dom"/>
</dbReference>
<evidence type="ECO:0000256" key="3">
    <source>
        <dbReference type="ARBA" id="ARBA00022695"/>
    </source>
</evidence>
<evidence type="ECO:0000256" key="8">
    <source>
        <dbReference type="SAM" id="MobiDB-lite"/>
    </source>
</evidence>
<dbReference type="FunFam" id="3.30.420.10:FF:000032">
    <property type="entry name" value="Retrovirus-related Pol polyprotein from transposon 297-like Protein"/>
    <property type="match status" value="1"/>
</dbReference>
<accession>A0A225VNL8</accession>
<feature type="compositionally biased region" description="Basic residues" evidence="8">
    <location>
        <begin position="135"/>
        <end position="144"/>
    </location>
</feature>
<dbReference type="InterPro" id="IPR036397">
    <property type="entry name" value="RNaseH_sf"/>
</dbReference>
<dbReference type="Pfam" id="PF00665">
    <property type="entry name" value="rve"/>
    <property type="match status" value="1"/>
</dbReference>
<dbReference type="Gene3D" id="3.10.20.370">
    <property type="match status" value="1"/>
</dbReference>
<dbReference type="InterPro" id="IPR043128">
    <property type="entry name" value="Rev_trsase/Diguanyl_cyclase"/>
</dbReference>
<dbReference type="FunFam" id="3.10.20.370:FF:000001">
    <property type="entry name" value="Retrovirus-related Pol polyprotein from transposon 17.6-like protein"/>
    <property type="match status" value="1"/>
</dbReference>
<dbReference type="InterPro" id="IPR041373">
    <property type="entry name" value="RT_RNaseH"/>
</dbReference>
<keyword evidence="4" id="KW-0540">Nuclease</keyword>
<evidence type="ECO:0000256" key="4">
    <source>
        <dbReference type="ARBA" id="ARBA00022722"/>
    </source>
</evidence>
<feature type="region of interest" description="Disordered" evidence="8">
    <location>
        <begin position="105"/>
        <end position="151"/>
    </location>
</feature>
<dbReference type="Gene3D" id="2.40.70.10">
    <property type="entry name" value="Acid Proteases"/>
    <property type="match status" value="1"/>
</dbReference>
<dbReference type="Pfam" id="PF17917">
    <property type="entry name" value="RT_RNaseH"/>
    <property type="match status" value="1"/>
</dbReference>
<keyword evidence="7" id="KW-0695">RNA-directed DNA polymerase</keyword>
<keyword evidence="5" id="KW-0255">Endonuclease</keyword>
<dbReference type="CDD" id="cd09274">
    <property type="entry name" value="RNase_HI_RT_Ty3"/>
    <property type="match status" value="1"/>
</dbReference>
<evidence type="ECO:0000256" key="5">
    <source>
        <dbReference type="ARBA" id="ARBA00022759"/>
    </source>
</evidence>
<dbReference type="FunFam" id="3.30.70.270:FF:000003">
    <property type="entry name" value="Transposon Ty3-G Gag-Pol polyprotein"/>
    <property type="match status" value="1"/>
</dbReference>
<dbReference type="InterPro" id="IPR050951">
    <property type="entry name" value="Retrovirus_Pol_polyprotein"/>
</dbReference>
<evidence type="ECO:0000259" key="9">
    <source>
        <dbReference type="PROSITE" id="PS50994"/>
    </source>
</evidence>
<dbReference type="Pfam" id="PF00078">
    <property type="entry name" value="RVT_1"/>
    <property type="match status" value="1"/>
</dbReference>
<dbReference type="PANTHER" id="PTHR37984:SF5">
    <property type="entry name" value="PROTEIN NYNRIN-LIKE"/>
    <property type="match status" value="1"/>
</dbReference>
<evidence type="ECO:0000313" key="10">
    <source>
        <dbReference type="EMBL" id="OWZ07023.1"/>
    </source>
</evidence>
<feature type="compositionally biased region" description="Basic and acidic residues" evidence="8">
    <location>
        <begin position="936"/>
        <end position="947"/>
    </location>
</feature>
<dbReference type="InterPro" id="IPR021109">
    <property type="entry name" value="Peptidase_aspartic_dom_sf"/>
</dbReference>
<keyword evidence="3" id="KW-0548">Nucleotidyltransferase</keyword>
<dbReference type="GO" id="GO:0003964">
    <property type="term" value="F:RNA-directed DNA polymerase activity"/>
    <property type="evidence" value="ECO:0007669"/>
    <property type="project" value="UniProtKB-KW"/>
</dbReference>
<dbReference type="EC" id="2.7.7.49" evidence="1"/>
<dbReference type="CDD" id="cd01647">
    <property type="entry name" value="RT_LTR"/>
    <property type="match status" value="1"/>
</dbReference>
<dbReference type="OrthoDB" id="123241at2759"/>
<dbReference type="SUPFAM" id="SSF53098">
    <property type="entry name" value="Ribonuclease H-like"/>
    <property type="match status" value="1"/>
</dbReference>
<dbReference type="Pfam" id="PF13650">
    <property type="entry name" value="Asp_protease_2"/>
    <property type="match status" value="1"/>
</dbReference>
<dbReference type="SUPFAM" id="SSF56672">
    <property type="entry name" value="DNA/RNA polymerases"/>
    <property type="match status" value="1"/>
</dbReference>
<dbReference type="EMBL" id="NBNE01003711">
    <property type="protein sequence ID" value="OWZ07023.1"/>
    <property type="molecule type" value="Genomic_DNA"/>
</dbReference>
<protein>
    <recommendedName>
        <fullName evidence="1">RNA-directed DNA polymerase</fullName>
        <ecNumber evidence="1">2.7.7.49</ecNumber>
    </recommendedName>
</protein>
<dbReference type="SUPFAM" id="SSF50630">
    <property type="entry name" value="Acid proteases"/>
    <property type="match status" value="1"/>
</dbReference>
<evidence type="ECO:0000313" key="11">
    <source>
        <dbReference type="Proteomes" id="UP000198211"/>
    </source>
</evidence>